<reference evidence="2" key="1">
    <citation type="submission" date="2021-07" db="EMBL/GenBank/DDBJ databases">
        <authorList>
            <person name="Fernandez M."/>
            <person name="Pereira P."/>
            <person name="Torres Tejerizo G.A."/>
            <person name="Gonzalez P."/>
            <person name="Agostini E."/>
        </authorList>
    </citation>
    <scope>NUCLEOTIDE SEQUENCE</scope>
    <source>
        <strain evidence="2">SFC 500-1A</strain>
    </source>
</reference>
<proteinExistence type="predicted"/>
<dbReference type="RefSeq" id="WP_234624158.1">
    <property type="nucleotide sequence ID" value="NZ_JAHWXT010000008.1"/>
</dbReference>
<feature type="transmembrane region" description="Helical" evidence="1">
    <location>
        <begin position="115"/>
        <end position="148"/>
    </location>
</feature>
<dbReference type="InterPro" id="IPR049458">
    <property type="entry name" value="EpsG-like"/>
</dbReference>
<comment type="caution">
    <text evidence="2">The sequence shown here is derived from an EMBL/GenBank/DDBJ whole genome shotgun (WGS) entry which is preliminary data.</text>
</comment>
<organism evidence="2 3">
    <name type="scientific">Acinetobacter guillouiae</name>
    <name type="common">Acinetobacter genomosp. 11</name>
    <dbReference type="NCBI Taxonomy" id="106649"/>
    <lineage>
        <taxon>Bacteria</taxon>
        <taxon>Pseudomonadati</taxon>
        <taxon>Pseudomonadota</taxon>
        <taxon>Gammaproteobacteria</taxon>
        <taxon>Moraxellales</taxon>
        <taxon>Moraxellaceae</taxon>
        <taxon>Acinetobacter</taxon>
    </lineage>
</organism>
<feature type="transmembrane region" description="Helical" evidence="1">
    <location>
        <begin position="194"/>
        <end position="214"/>
    </location>
</feature>
<feature type="transmembrane region" description="Helical" evidence="1">
    <location>
        <begin position="26"/>
        <end position="45"/>
    </location>
</feature>
<feature type="transmembrane region" description="Helical" evidence="1">
    <location>
        <begin position="234"/>
        <end position="253"/>
    </location>
</feature>
<gene>
    <name evidence="2" type="ORF">KW868_19155</name>
</gene>
<keyword evidence="1" id="KW-1133">Transmembrane helix</keyword>
<accession>A0A8X8KE19</accession>
<dbReference type="Proteomes" id="UP000887320">
    <property type="component" value="Unassembled WGS sequence"/>
</dbReference>
<evidence type="ECO:0000313" key="3">
    <source>
        <dbReference type="Proteomes" id="UP000887320"/>
    </source>
</evidence>
<evidence type="ECO:0000313" key="2">
    <source>
        <dbReference type="EMBL" id="MCF0266574.1"/>
    </source>
</evidence>
<feature type="transmembrane region" description="Helical" evidence="1">
    <location>
        <begin position="90"/>
        <end position="108"/>
    </location>
</feature>
<name>A0A8X8KE19_ACIGI</name>
<feature type="transmembrane region" description="Helical" evidence="1">
    <location>
        <begin position="316"/>
        <end position="335"/>
    </location>
</feature>
<dbReference type="AlphaFoldDB" id="A0A8X8KE19"/>
<dbReference type="Pfam" id="PF14897">
    <property type="entry name" value="EpsG"/>
    <property type="match status" value="1"/>
</dbReference>
<feature type="transmembrane region" description="Helical" evidence="1">
    <location>
        <begin position="290"/>
        <end position="309"/>
    </location>
</feature>
<keyword evidence="1" id="KW-0472">Membrane</keyword>
<sequence>MLFYYSVWFFISFLSFFPSNRPETRVIFFGLLIFLCLMTGLRFEIGGDWENYLTMYDWFRGVNFVASLGITDPGYGILNYFSLRLGFSDTILVNFICALIFYTCFYFICKNMKSYWLPLLVSFPYLILVVSMGYTRQSVAIALVILAFKCALERKFWKLLIFSVLALCFHKSAIVILMLYPFFLIPEATFNKKWIFYSYTFFSFLAMSILVYLSSVSGENIYTNQSGDISSSGAIFRIIVHFLPLLFYIIYYPKIKKILGYNLRVFDYLAILILYVLVLAIPFSTLADRFNLYLIIFDIFVFSILAMNLNSFNRSIMIGSIIFFNTLMLIIWLNFGSWSQAWLPYQNYLINYLMESI</sequence>
<dbReference type="EMBL" id="JAHWXT010000008">
    <property type="protein sequence ID" value="MCF0266574.1"/>
    <property type="molecule type" value="Genomic_DNA"/>
</dbReference>
<evidence type="ECO:0000256" key="1">
    <source>
        <dbReference type="SAM" id="Phobius"/>
    </source>
</evidence>
<feature type="transmembrane region" description="Helical" evidence="1">
    <location>
        <begin position="160"/>
        <end position="182"/>
    </location>
</feature>
<keyword evidence="1" id="KW-0812">Transmembrane</keyword>
<feature type="transmembrane region" description="Helical" evidence="1">
    <location>
        <begin position="57"/>
        <end position="78"/>
    </location>
</feature>
<feature type="transmembrane region" description="Helical" evidence="1">
    <location>
        <begin position="265"/>
        <end position="284"/>
    </location>
</feature>
<protein>
    <submittedName>
        <fullName evidence="2">EpsG family protein</fullName>
    </submittedName>
</protein>